<evidence type="ECO:0000256" key="1">
    <source>
        <dbReference type="SAM" id="SignalP"/>
    </source>
</evidence>
<dbReference type="RefSeq" id="WP_321392902.1">
    <property type="nucleotide sequence ID" value="NZ_CP139487.1"/>
</dbReference>
<dbReference type="KEGG" id="psti:SOO65_16625"/>
<protein>
    <submittedName>
        <fullName evidence="2">Uncharacterized protein</fullName>
    </submittedName>
</protein>
<reference evidence="2 3" key="1">
    <citation type="submission" date="2023-11" db="EMBL/GenBank/DDBJ databases">
        <title>Peredibacter starrii A3.12.</title>
        <authorList>
            <person name="Mitchell R.J."/>
        </authorList>
    </citation>
    <scope>NUCLEOTIDE SEQUENCE [LARGE SCALE GENOMIC DNA]</scope>
    <source>
        <strain evidence="2 3">A3.12</strain>
    </source>
</reference>
<proteinExistence type="predicted"/>
<feature type="signal peptide" evidence="1">
    <location>
        <begin position="1"/>
        <end position="21"/>
    </location>
</feature>
<gene>
    <name evidence="2" type="ORF">SOO65_16625</name>
</gene>
<dbReference type="EMBL" id="CP139487">
    <property type="protein sequence ID" value="WPU64321.1"/>
    <property type="molecule type" value="Genomic_DNA"/>
</dbReference>
<keyword evidence="1" id="KW-0732">Signal</keyword>
<accession>A0AAX4HM83</accession>
<organism evidence="2 3">
    <name type="scientific">Peredibacter starrii</name>
    <dbReference type="NCBI Taxonomy" id="28202"/>
    <lineage>
        <taxon>Bacteria</taxon>
        <taxon>Pseudomonadati</taxon>
        <taxon>Bdellovibrionota</taxon>
        <taxon>Bacteriovoracia</taxon>
        <taxon>Bacteriovoracales</taxon>
        <taxon>Bacteriovoracaceae</taxon>
        <taxon>Peredibacter</taxon>
    </lineage>
</organism>
<evidence type="ECO:0000313" key="3">
    <source>
        <dbReference type="Proteomes" id="UP001324634"/>
    </source>
</evidence>
<evidence type="ECO:0000313" key="2">
    <source>
        <dbReference type="EMBL" id="WPU64321.1"/>
    </source>
</evidence>
<keyword evidence="3" id="KW-1185">Reference proteome</keyword>
<dbReference type="Proteomes" id="UP001324634">
    <property type="component" value="Chromosome"/>
</dbReference>
<feature type="chain" id="PRO_5043858935" evidence="1">
    <location>
        <begin position="22"/>
        <end position="530"/>
    </location>
</feature>
<sequence>MKHSKLSLGLGAILLSMSAMAGAPAKNPNLAADKYAITHFDSAQSDNMPYPIKQGTFQADVKSNARVTSGPVNIMTFATPNPNFMWSVSSQGVAYLDLSNNSLKEVASLDVPGVKALTDEQLTAGLDKNFKNITEVRKLVKDWGLDWTRIGNGIYSFVDKDNKLYYNTYDKRVFVFGLKNPKNPSEGIQILANRDFKNMMGAQEAIAGVSLTYDGKLVVLGNNSLFVMNRDLKGEPVIFKFNPDEYVSNSMAIDEKNGIYVASDKNMRKLVWNGKAISTDEKDGAWIAPYDNGREPPSVKVGTGTGSTPTLMGFGADEDKLVVITDGADQMKLVAFWRDQIPKDFKQVAGTKSSRVAGQIPVTCGLNPTPEFLQTEQSVVAKGYGAFVVNNIRKEGDKDRMVDVLAGGPVFEPAVGAERFEWNPKNNSWKSVWSRSDVVSTSMVPVVSETSSIVAVNGYTKQDGWEITGMDWNNGKTVHRVVFGQSNFGNGAYAIIQYLPNGDLLFNSIGGVTRIPYASEKVKQAEEAKE</sequence>
<dbReference type="AlphaFoldDB" id="A0AAX4HM83"/>
<dbReference type="SUPFAM" id="SSF50969">
    <property type="entry name" value="YVTN repeat-like/Quinoprotein amine dehydrogenase"/>
    <property type="match status" value="1"/>
</dbReference>
<name>A0AAX4HM83_9BACT</name>
<dbReference type="InterPro" id="IPR011044">
    <property type="entry name" value="Quino_amine_DH_bsu"/>
</dbReference>